<protein>
    <submittedName>
        <fullName evidence="3">Diguanylate cyclase (GGDEF) domain-containing protein</fullName>
    </submittedName>
</protein>
<dbReference type="InterPro" id="IPR000160">
    <property type="entry name" value="GGDEF_dom"/>
</dbReference>
<feature type="transmembrane region" description="Helical" evidence="1">
    <location>
        <begin position="57"/>
        <end position="77"/>
    </location>
</feature>
<gene>
    <name evidence="3" type="ORF">SAMN04487860_10517</name>
</gene>
<dbReference type="EMBL" id="FRCT01000005">
    <property type="protein sequence ID" value="SHM45633.1"/>
    <property type="molecule type" value="Genomic_DNA"/>
</dbReference>
<feature type="transmembrane region" description="Helical" evidence="1">
    <location>
        <begin position="28"/>
        <end position="51"/>
    </location>
</feature>
<dbReference type="PANTHER" id="PTHR45138:SF9">
    <property type="entry name" value="DIGUANYLATE CYCLASE DGCM-RELATED"/>
    <property type="match status" value="1"/>
</dbReference>
<feature type="transmembrane region" description="Helical" evidence="1">
    <location>
        <begin position="167"/>
        <end position="189"/>
    </location>
</feature>
<evidence type="ECO:0000256" key="1">
    <source>
        <dbReference type="SAM" id="Phobius"/>
    </source>
</evidence>
<proteinExistence type="predicted"/>
<reference evidence="3 4" key="1">
    <citation type="submission" date="2016-11" db="EMBL/GenBank/DDBJ databases">
        <authorList>
            <person name="Jaros S."/>
            <person name="Januszkiewicz K."/>
            <person name="Wedrychowicz H."/>
        </authorList>
    </citation>
    <scope>NUCLEOTIDE SEQUENCE [LARGE SCALE GENOMIC DNA]</scope>
    <source>
        <strain evidence="3 4">Y1</strain>
    </source>
</reference>
<accession>A0A1M7IYC6</accession>
<sequence>MTFRKSSEILREFVEDHQHFFDKTHEKAIYVIGLCGCLFAHISYLIMFYMLNVKEMVYFNIGSIAFYVTTLILVPILKSEKSMLVYLSDLEIIAHAVYATYLLGWKPDFGMFLLLIIPATFLTQGKRFYIPFIVTFISMGMYIYLKITVTEETVLKYPLEDEGILRAMHLTNVFIGAFVMVFASASYMLQHEYMEFKLVSQRETFKNLASIDPLTQLYNRRAMNENIRTIRRECPTTTTSYVIGIGDIDNFKKINDTYGHDIGDKVLVYVANLFISLIPKGGYAARWGGEEFLFVIPEATIKDGVDFTEKIHKSLRAHIFEIEDCEFGVTMTFGVNTGIQTDKIDSVITKADKRLYKGKNNGKNHTEFTD</sequence>
<evidence type="ECO:0000259" key="2">
    <source>
        <dbReference type="PROSITE" id="PS50887"/>
    </source>
</evidence>
<keyword evidence="1" id="KW-0812">Transmembrane</keyword>
<dbReference type="SUPFAM" id="SSF55073">
    <property type="entry name" value="Nucleotide cyclase"/>
    <property type="match status" value="1"/>
</dbReference>
<dbReference type="Proteomes" id="UP000184394">
    <property type="component" value="Unassembled WGS sequence"/>
</dbReference>
<dbReference type="SMART" id="SM00267">
    <property type="entry name" value="GGDEF"/>
    <property type="match status" value="1"/>
</dbReference>
<dbReference type="NCBIfam" id="TIGR00254">
    <property type="entry name" value="GGDEF"/>
    <property type="match status" value="1"/>
</dbReference>
<dbReference type="InterPro" id="IPR029787">
    <property type="entry name" value="Nucleotide_cyclase"/>
</dbReference>
<keyword evidence="1" id="KW-1133">Transmembrane helix</keyword>
<evidence type="ECO:0000313" key="4">
    <source>
        <dbReference type="Proteomes" id="UP000184394"/>
    </source>
</evidence>
<dbReference type="Pfam" id="PF00990">
    <property type="entry name" value="GGDEF"/>
    <property type="match status" value="1"/>
</dbReference>
<feature type="domain" description="GGDEF" evidence="2">
    <location>
        <begin position="239"/>
        <end position="370"/>
    </location>
</feature>
<name>A0A1M7IYC6_RUMFL</name>
<evidence type="ECO:0000313" key="3">
    <source>
        <dbReference type="EMBL" id="SHM45633.1"/>
    </source>
</evidence>
<dbReference type="InterPro" id="IPR050469">
    <property type="entry name" value="Diguanylate_Cyclase"/>
</dbReference>
<dbReference type="AlphaFoldDB" id="A0A1M7IYC6"/>
<keyword evidence="1" id="KW-0472">Membrane</keyword>
<dbReference type="GO" id="GO:0052621">
    <property type="term" value="F:diguanylate cyclase activity"/>
    <property type="evidence" value="ECO:0007669"/>
    <property type="project" value="TreeGrafter"/>
</dbReference>
<dbReference type="CDD" id="cd01949">
    <property type="entry name" value="GGDEF"/>
    <property type="match status" value="1"/>
</dbReference>
<feature type="transmembrane region" description="Helical" evidence="1">
    <location>
        <begin position="129"/>
        <end position="147"/>
    </location>
</feature>
<dbReference type="FunFam" id="3.30.70.270:FF:000001">
    <property type="entry name" value="Diguanylate cyclase domain protein"/>
    <property type="match status" value="1"/>
</dbReference>
<dbReference type="PANTHER" id="PTHR45138">
    <property type="entry name" value="REGULATORY COMPONENTS OF SENSORY TRANSDUCTION SYSTEM"/>
    <property type="match status" value="1"/>
</dbReference>
<dbReference type="InterPro" id="IPR043128">
    <property type="entry name" value="Rev_trsase/Diguanyl_cyclase"/>
</dbReference>
<dbReference type="PROSITE" id="PS50887">
    <property type="entry name" value="GGDEF"/>
    <property type="match status" value="1"/>
</dbReference>
<organism evidence="3 4">
    <name type="scientific">Ruminococcus flavefaciens</name>
    <dbReference type="NCBI Taxonomy" id="1265"/>
    <lineage>
        <taxon>Bacteria</taxon>
        <taxon>Bacillati</taxon>
        <taxon>Bacillota</taxon>
        <taxon>Clostridia</taxon>
        <taxon>Eubacteriales</taxon>
        <taxon>Oscillospiraceae</taxon>
        <taxon>Ruminococcus</taxon>
    </lineage>
</organism>
<dbReference type="OrthoDB" id="9807794at2"/>
<dbReference type="Gene3D" id="3.30.70.270">
    <property type="match status" value="1"/>
</dbReference>